<evidence type="ECO:0000313" key="3">
    <source>
        <dbReference type="EMBL" id="ABQ26902.1"/>
    </source>
</evidence>
<dbReference type="InterPro" id="IPR003594">
    <property type="entry name" value="HATPase_dom"/>
</dbReference>
<dbReference type="SUPFAM" id="SSF55874">
    <property type="entry name" value="ATPase domain of HSP90 chaperone/DNA topoisomerase II/histidine kinase"/>
    <property type="match status" value="1"/>
</dbReference>
<dbReference type="PROSITE" id="PS50109">
    <property type="entry name" value="HIS_KIN"/>
    <property type="match status" value="1"/>
</dbReference>
<dbReference type="RefSeq" id="WP_011939578.1">
    <property type="nucleotide sequence ID" value="NC_009483.1"/>
</dbReference>
<protein>
    <submittedName>
        <fullName evidence="3">Histidine kinase</fullName>
        <ecNumber evidence="3">2.7.13.3</ecNumber>
    </submittedName>
</protein>
<evidence type="ECO:0000313" key="4">
    <source>
        <dbReference type="Proteomes" id="UP000006695"/>
    </source>
</evidence>
<dbReference type="Gene3D" id="3.30.565.10">
    <property type="entry name" value="Histidine kinase-like ATPase, C-terminal domain"/>
    <property type="match status" value="1"/>
</dbReference>
<keyword evidence="3" id="KW-0418">Kinase</keyword>
<dbReference type="PANTHER" id="PTHR43547:SF2">
    <property type="entry name" value="HYBRID SIGNAL TRANSDUCTION HISTIDINE KINASE C"/>
    <property type="match status" value="1"/>
</dbReference>
<dbReference type="HOGENOM" id="CLU_049578_0_0_7"/>
<dbReference type="OrthoDB" id="9792686at2"/>
<dbReference type="PANTHER" id="PTHR43547">
    <property type="entry name" value="TWO-COMPONENT HISTIDINE KINASE"/>
    <property type="match status" value="1"/>
</dbReference>
<dbReference type="InterPro" id="IPR005467">
    <property type="entry name" value="His_kinase_dom"/>
</dbReference>
<keyword evidence="1" id="KW-0597">Phosphoprotein</keyword>
<dbReference type="InterPro" id="IPR035965">
    <property type="entry name" value="PAS-like_dom_sf"/>
</dbReference>
<proteinExistence type="predicted"/>
<dbReference type="AlphaFoldDB" id="A5G534"/>
<keyword evidence="3" id="KW-0808">Transferase</keyword>
<dbReference type="KEGG" id="gur:Gura_2728"/>
<dbReference type="GO" id="GO:0000155">
    <property type="term" value="F:phosphorelay sensor kinase activity"/>
    <property type="evidence" value="ECO:0007669"/>
    <property type="project" value="TreeGrafter"/>
</dbReference>
<dbReference type="Proteomes" id="UP000006695">
    <property type="component" value="Chromosome"/>
</dbReference>
<sequence>MAEMTDNTATASFSTLDEGPIPEELAAAHKKIALDTIIPVMIEAMPDYVLVLNRQRRVLAVNSRLLKAFGIADARILIGLRPGEVMHCIHADESPDGCGSGKHCRKCAAVMAIVETELTHGQVTKEYRITVDKGEWGALDLEVLVTPLEIADMQLNLFVMRDISAEKRRKVLEQVFFHDVINTAGGIHGLAETLAEENALDADEERHYKQWMVTLSGKLVDEILYQRNLLAAEKGEFKPNLGIVEVGELLREEHALYAKHGVAADRNLVLGPVTECKIISDGAILRKILGNLVKNALEATQKGGTVTLSCVEDDEWLTFHVNNPGVMPEDVQLQLFQRSFSTKAAEGRGIGTYSVKLFGERYLKGKVAFTSQEPDGTTFTFSMPKST</sequence>
<dbReference type="InterPro" id="IPR036890">
    <property type="entry name" value="HATPase_C_sf"/>
</dbReference>
<feature type="domain" description="Histidine kinase" evidence="2">
    <location>
        <begin position="175"/>
        <end position="387"/>
    </location>
</feature>
<accession>A5G534</accession>
<dbReference type="STRING" id="351605.Gura_2728"/>
<dbReference type="SUPFAM" id="SSF55785">
    <property type="entry name" value="PYP-like sensor domain (PAS domain)"/>
    <property type="match status" value="1"/>
</dbReference>
<dbReference type="Pfam" id="PF02518">
    <property type="entry name" value="HATPase_c"/>
    <property type="match status" value="1"/>
</dbReference>
<gene>
    <name evidence="3" type="ordered locus">Gura_2728</name>
</gene>
<evidence type="ECO:0000259" key="2">
    <source>
        <dbReference type="PROSITE" id="PS50109"/>
    </source>
</evidence>
<keyword evidence="4" id="KW-1185">Reference proteome</keyword>
<organism evidence="3 4">
    <name type="scientific">Geotalea uraniireducens (strain Rf4)</name>
    <name type="common">Geobacter uraniireducens</name>
    <dbReference type="NCBI Taxonomy" id="351605"/>
    <lineage>
        <taxon>Bacteria</taxon>
        <taxon>Pseudomonadati</taxon>
        <taxon>Thermodesulfobacteriota</taxon>
        <taxon>Desulfuromonadia</taxon>
        <taxon>Geobacterales</taxon>
        <taxon>Geobacteraceae</taxon>
        <taxon>Geotalea</taxon>
    </lineage>
</organism>
<evidence type="ECO:0000256" key="1">
    <source>
        <dbReference type="ARBA" id="ARBA00022553"/>
    </source>
</evidence>
<dbReference type="EC" id="2.7.13.3" evidence="3"/>
<dbReference type="EMBL" id="CP000698">
    <property type="protein sequence ID" value="ABQ26902.1"/>
    <property type="molecule type" value="Genomic_DNA"/>
</dbReference>
<dbReference type="SMART" id="SM00387">
    <property type="entry name" value="HATPase_c"/>
    <property type="match status" value="1"/>
</dbReference>
<reference evidence="3 4" key="1">
    <citation type="submission" date="2007-05" db="EMBL/GenBank/DDBJ databases">
        <title>Complete sequence of Geobacter uraniireducens Rf4.</title>
        <authorList>
            <consortium name="US DOE Joint Genome Institute"/>
            <person name="Copeland A."/>
            <person name="Lucas S."/>
            <person name="Lapidus A."/>
            <person name="Barry K."/>
            <person name="Detter J.C."/>
            <person name="Glavina del Rio T."/>
            <person name="Hammon N."/>
            <person name="Israni S."/>
            <person name="Dalin E."/>
            <person name="Tice H."/>
            <person name="Pitluck S."/>
            <person name="Chertkov O."/>
            <person name="Brettin T."/>
            <person name="Bruce D."/>
            <person name="Han C."/>
            <person name="Schmutz J."/>
            <person name="Larimer F."/>
            <person name="Land M."/>
            <person name="Hauser L."/>
            <person name="Kyrpides N."/>
            <person name="Mikhailova N."/>
            <person name="Shelobolina E."/>
            <person name="Aklujkar M."/>
            <person name="Lovley D."/>
            <person name="Richardson P."/>
        </authorList>
    </citation>
    <scope>NUCLEOTIDE SEQUENCE [LARGE SCALE GENOMIC DNA]</scope>
    <source>
        <strain evidence="3 4">Rf4</strain>
    </source>
</reference>
<name>A5G534_GEOUR</name>
<dbReference type="Gene3D" id="3.30.450.20">
    <property type="entry name" value="PAS domain"/>
    <property type="match status" value="1"/>
</dbReference>